<protein>
    <recommendedName>
        <fullName evidence="4">DUF768 domain-containing protein</fullName>
    </recommendedName>
</protein>
<reference evidence="3" key="1">
    <citation type="journal article" date="2019" name="Int. J. Syst. Evol. Microbiol.">
        <title>The Global Catalogue of Microorganisms (GCM) 10K type strain sequencing project: providing services to taxonomists for standard genome sequencing and annotation.</title>
        <authorList>
            <consortium name="The Broad Institute Genomics Platform"/>
            <consortium name="The Broad Institute Genome Sequencing Center for Infectious Disease"/>
            <person name="Wu L."/>
            <person name="Ma J."/>
        </authorList>
    </citation>
    <scope>NUCLEOTIDE SEQUENCE [LARGE SCALE GENOMIC DNA]</scope>
    <source>
        <strain evidence="3">KCTC 52165</strain>
    </source>
</reference>
<evidence type="ECO:0000313" key="2">
    <source>
        <dbReference type="EMBL" id="MFC3206190.1"/>
    </source>
</evidence>
<evidence type="ECO:0008006" key="4">
    <source>
        <dbReference type="Google" id="ProtNLM"/>
    </source>
</evidence>
<comment type="caution">
    <text evidence="2">The sequence shown here is derived from an EMBL/GenBank/DDBJ whole genome shotgun (WGS) entry which is preliminary data.</text>
</comment>
<accession>A0ABV7K7C4</accession>
<gene>
    <name evidence="2" type="ORF">ACFOHJ_08210</name>
</gene>
<dbReference type="RefSeq" id="WP_378220006.1">
    <property type="nucleotide sequence ID" value="NZ_JBHRTK010000010.1"/>
</dbReference>
<evidence type="ECO:0000313" key="3">
    <source>
        <dbReference type="Proteomes" id="UP001595583"/>
    </source>
</evidence>
<feature type="region of interest" description="Disordered" evidence="1">
    <location>
        <begin position="68"/>
        <end position="93"/>
    </location>
</feature>
<dbReference type="EMBL" id="JBHRTK010000010">
    <property type="protein sequence ID" value="MFC3206190.1"/>
    <property type="molecule type" value="Genomic_DNA"/>
</dbReference>
<keyword evidence="3" id="KW-1185">Reference proteome</keyword>
<name>A0ABV7K7C4_9HYPH</name>
<proteinExistence type="predicted"/>
<evidence type="ECO:0000256" key="1">
    <source>
        <dbReference type="SAM" id="MobiDB-lite"/>
    </source>
</evidence>
<sequence>MSEQAIEFLQEWIGEKVQPPAHPALVESHAQSLAKECAAKAAEAGIPLEDIQEEVGDIEELIAARLEDAVEAEQSATPDDDSGTEADSQPKSE</sequence>
<organism evidence="2 3">
    <name type="scientific">Aquamicrobium soli</name>
    <dbReference type="NCBI Taxonomy" id="1811518"/>
    <lineage>
        <taxon>Bacteria</taxon>
        <taxon>Pseudomonadati</taxon>
        <taxon>Pseudomonadota</taxon>
        <taxon>Alphaproteobacteria</taxon>
        <taxon>Hyphomicrobiales</taxon>
        <taxon>Phyllobacteriaceae</taxon>
        <taxon>Aquamicrobium</taxon>
    </lineage>
</organism>
<dbReference type="Proteomes" id="UP001595583">
    <property type="component" value="Unassembled WGS sequence"/>
</dbReference>